<proteinExistence type="predicted"/>
<name>A0ABD5QL12_9EURY</name>
<reference evidence="1 2" key="1">
    <citation type="journal article" date="2019" name="Int. J. Syst. Evol. Microbiol.">
        <title>The Global Catalogue of Microorganisms (GCM) 10K type strain sequencing project: providing services to taxonomists for standard genome sequencing and annotation.</title>
        <authorList>
            <consortium name="The Broad Institute Genomics Platform"/>
            <consortium name="The Broad Institute Genome Sequencing Center for Infectious Disease"/>
            <person name="Wu L."/>
            <person name="Ma J."/>
        </authorList>
    </citation>
    <scope>NUCLEOTIDE SEQUENCE [LARGE SCALE GENOMIC DNA]</scope>
    <source>
        <strain evidence="1 2">CGMCC 1.15824</strain>
    </source>
</reference>
<dbReference type="InterPro" id="IPR009910">
    <property type="entry name" value="DUF1450"/>
</dbReference>
<dbReference type="Pfam" id="PF07293">
    <property type="entry name" value="DUF1450"/>
    <property type="match status" value="1"/>
</dbReference>
<comment type="caution">
    <text evidence="1">The sequence shown here is derived from an EMBL/GenBank/DDBJ whole genome shotgun (WGS) entry which is preliminary data.</text>
</comment>
<sequence>MIEYCLSNVGEESRQRLRAREDAVEAPCLEHCGICRREPFRVVDGDLLRGDGLEGQAGTAGTDERSK</sequence>
<organism evidence="1 2">
    <name type="scientific">Saliphagus infecundisoli</name>
    <dbReference type="NCBI Taxonomy" id="1849069"/>
    <lineage>
        <taxon>Archaea</taxon>
        <taxon>Methanobacteriati</taxon>
        <taxon>Methanobacteriota</taxon>
        <taxon>Stenosarchaea group</taxon>
        <taxon>Halobacteria</taxon>
        <taxon>Halobacteriales</taxon>
        <taxon>Natrialbaceae</taxon>
        <taxon>Saliphagus</taxon>
    </lineage>
</organism>
<dbReference type="Proteomes" id="UP001595925">
    <property type="component" value="Unassembled WGS sequence"/>
</dbReference>
<keyword evidence="2" id="KW-1185">Reference proteome</keyword>
<protein>
    <submittedName>
        <fullName evidence="1">DUF1450 domain-containing protein</fullName>
    </submittedName>
</protein>
<evidence type="ECO:0000313" key="1">
    <source>
        <dbReference type="EMBL" id="MFC4990425.1"/>
    </source>
</evidence>
<accession>A0ABD5QL12</accession>
<dbReference type="RefSeq" id="WP_224828724.1">
    <property type="nucleotide sequence ID" value="NZ_JAIVEF010000009.1"/>
</dbReference>
<dbReference type="AlphaFoldDB" id="A0ABD5QL12"/>
<dbReference type="EMBL" id="JBHSJG010000072">
    <property type="protein sequence ID" value="MFC4990425.1"/>
    <property type="molecule type" value="Genomic_DNA"/>
</dbReference>
<gene>
    <name evidence="1" type="ORF">ACFPFO_22260</name>
</gene>
<evidence type="ECO:0000313" key="2">
    <source>
        <dbReference type="Proteomes" id="UP001595925"/>
    </source>
</evidence>